<dbReference type="Pfam" id="PF02145">
    <property type="entry name" value="Rap_GAP"/>
    <property type="match status" value="1"/>
</dbReference>
<evidence type="ECO:0000259" key="5">
    <source>
        <dbReference type="PROSITE" id="PS50085"/>
    </source>
</evidence>
<feature type="compositionally biased region" description="Polar residues" evidence="4">
    <location>
        <begin position="459"/>
        <end position="476"/>
    </location>
</feature>
<dbReference type="AlphaFoldDB" id="A0A913Z7F6"/>
<feature type="region of interest" description="Disordered" evidence="4">
    <location>
        <begin position="164"/>
        <end position="204"/>
    </location>
</feature>
<dbReference type="PROSITE" id="PS50085">
    <property type="entry name" value="RAPGAP"/>
    <property type="match status" value="1"/>
</dbReference>
<evidence type="ECO:0000256" key="3">
    <source>
        <dbReference type="ARBA" id="ARBA00023054"/>
    </source>
</evidence>
<sequence length="1052" mass="118097">MRTMAAQGRSSVYPAYMHNSVVSQPSSTQSHLIKSVRQGATQMAEYYHSTMVPNGRVSPPQTRDTKDKYYPAPQSEVRRIPSMDDPLRNKPQDEMDRYTHSSSNSSSSGLPSGQFLATPVKVEDKYDGNYEDVRLGQGAEVRPALPQESRTSTATRVQLMRNQDQISTPTGNRSQFWREGVPDEKRTRSTGSPHRRHNTSPDNKYFVSSQGHVEASRQATLTTDNLRSMARGERVQLRRSNSNSTLNEITDRMEYHHNPLLPRREYGSTSSVDVQSVSGESFFQMLQDYRADTDQRSPAPPQFNRLLQGKVNSSLPFTNSEKATPAVSKQSNNAEKSGSKELLTSKDSVDNTDFGGSPKVSRKQSKRSKKNRAKSVSGSDQSFFKKKLRNSVKGSDRGEALEKTGRAATGGEEEELTLEDRIEERTRQLALQHYDVQSTYFDMQDVIKNRKITGRKRNTTTGASAASRHSASNTPEGSIEDLLKVETLNDDGDGRGNVIVHSCPFFRNEIGNEVEPRVSFSRIGMLNARAMHRERHRAVLEAGDPMERRGGGAGSQSWKGPVVEFVDHGAMYYRKYFYGFEHQNFFGLDENYGPLAVSIRRESRLDDTDGAMESKDKDASAKYQYRIIIRTSELVTLRGVIAEDSIPSTAKHNSPKGLPLKDVLEYVVPDLPLACLRLALASAKVTEQLLKLDEQGVSTKYKVGIMLCRTGQNTEEEMYNNEHSTPAFDEFLECIGERIRLKGFDKYRAQLDNKTDSTGTHSVYATYQGHEIMFHVSTLLPFTANNRQQLLRKRHIGNDIVTIVFQEPGAEPFTPKTIRSQFQHVFVVVRAIDPNTDNVFYSVAVTRSKDVAAFGPPLPTNATFPKGPTFTEFLLAKLINAENVVHKSEKFIAMATRTKCEYLKDLAENSVTTATVESGAKSSKFILSHKKKEKTCPNPAPDVHCKGALVWRVEVYLWSPIWTDQDDKVTRKRKKKYSKKISFCVVVYRTPSSLAVLFVAWNGSMLHDTCETGCVKNNANKNIHAHTPAFVFVLHMLENICLEIGIRLIVTV</sequence>
<name>A0A913Z7F6_PATMI</name>
<dbReference type="SUPFAM" id="SSF111347">
    <property type="entry name" value="Rap/Ran-GAP"/>
    <property type="match status" value="1"/>
</dbReference>
<feature type="compositionally biased region" description="Basic residues" evidence="4">
    <location>
        <begin position="360"/>
        <end position="373"/>
    </location>
</feature>
<protein>
    <recommendedName>
        <fullName evidence="5">Rap-GAP domain-containing protein</fullName>
    </recommendedName>
</protein>
<evidence type="ECO:0000313" key="7">
    <source>
        <dbReference type="Proteomes" id="UP000887568"/>
    </source>
</evidence>
<keyword evidence="7" id="KW-1185">Reference proteome</keyword>
<feature type="compositionally biased region" description="Basic and acidic residues" evidence="4">
    <location>
        <begin position="76"/>
        <end position="99"/>
    </location>
</feature>
<dbReference type="InterPro" id="IPR050989">
    <property type="entry name" value="Rap1_Ran_GAP"/>
</dbReference>
<dbReference type="Gene3D" id="3.40.50.11210">
    <property type="entry name" value="Rap/Ran-GAP"/>
    <property type="match status" value="1"/>
</dbReference>
<dbReference type="EnsemblMetazoa" id="XM_038191018.1">
    <property type="protein sequence ID" value="XP_038046946.1"/>
    <property type="gene ID" value="LOC119721156"/>
</dbReference>
<organism evidence="6 7">
    <name type="scientific">Patiria miniata</name>
    <name type="common">Bat star</name>
    <name type="synonym">Asterina miniata</name>
    <dbReference type="NCBI Taxonomy" id="46514"/>
    <lineage>
        <taxon>Eukaryota</taxon>
        <taxon>Metazoa</taxon>
        <taxon>Echinodermata</taxon>
        <taxon>Eleutherozoa</taxon>
        <taxon>Asterozoa</taxon>
        <taxon>Asteroidea</taxon>
        <taxon>Valvatacea</taxon>
        <taxon>Valvatida</taxon>
        <taxon>Asterinidae</taxon>
        <taxon>Patiria</taxon>
    </lineage>
</organism>
<evidence type="ECO:0000256" key="2">
    <source>
        <dbReference type="ARBA" id="ARBA00022553"/>
    </source>
</evidence>
<dbReference type="InterPro" id="IPR000331">
    <property type="entry name" value="Rap/Ran_GAP_dom"/>
</dbReference>
<feature type="compositionally biased region" description="Basic and acidic residues" evidence="4">
    <location>
        <begin position="337"/>
        <end position="349"/>
    </location>
</feature>
<feature type="region of interest" description="Disordered" evidence="4">
    <location>
        <begin position="50"/>
        <end position="114"/>
    </location>
</feature>
<evidence type="ECO:0000256" key="4">
    <source>
        <dbReference type="SAM" id="MobiDB-lite"/>
    </source>
</evidence>
<dbReference type="Pfam" id="PF21022">
    <property type="entry name" value="Rap-GAP_dimer"/>
    <property type="match status" value="1"/>
</dbReference>
<feature type="region of interest" description="Disordered" evidence="4">
    <location>
        <begin position="315"/>
        <end position="417"/>
    </location>
</feature>
<evidence type="ECO:0000313" key="6">
    <source>
        <dbReference type="EnsemblMetazoa" id="XP_038046946.1"/>
    </source>
</evidence>
<proteinExistence type="predicted"/>
<accession>A0A913Z7F6</accession>
<feature type="compositionally biased region" description="Polar residues" evidence="4">
    <location>
        <begin position="164"/>
        <end position="175"/>
    </location>
</feature>
<dbReference type="GO" id="GO:0005096">
    <property type="term" value="F:GTPase activator activity"/>
    <property type="evidence" value="ECO:0007669"/>
    <property type="project" value="UniProtKB-KW"/>
</dbReference>
<feature type="compositionally biased region" description="Basic and acidic residues" evidence="4">
    <location>
        <begin position="394"/>
        <end position="405"/>
    </location>
</feature>
<dbReference type="PANTHER" id="PTHR15711:SF22">
    <property type="entry name" value="RAP-GAP DOMAIN-CONTAINING PROTEIN"/>
    <property type="match status" value="1"/>
</dbReference>
<dbReference type="GO" id="GO:0005737">
    <property type="term" value="C:cytoplasm"/>
    <property type="evidence" value="ECO:0007669"/>
    <property type="project" value="TreeGrafter"/>
</dbReference>
<dbReference type="GO" id="GO:0051056">
    <property type="term" value="P:regulation of small GTPase mediated signal transduction"/>
    <property type="evidence" value="ECO:0007669"/>
    <property type="project" value="InterPro"/>
</dbReference>
<keyword evidence="3" id="KW-0175">Coiled coil</keyword>
<dbReference type="PANTHER" id="PTHR15711">
    <property type="entry name" value="RAP GTPASE-ACTIVATING PROTEIN"/>
    <property type="match status" value="1"/>
</dbReference>
<dbReference type="InterPro" id="IPR035974">
    <property type="entry name" value="Rap/Ran-GAP_sf"/>
</dbReference>
<dbReference type="GeneID" id="119721156"/>
<keyword evidence="1" id="KW-0343">GTPase activation</keyword>
<dbReference type="FunFam" id="3.40.50.11210:FF:000002">
    <property type="entry name" value="Signal-induced proliferation-associated 1-like protein 1"/>
    <property type="match status" value="1"/>
</dbReference>
<dbReference type="Proteomes" id="UP000887568">
    <property type="component" value="Unplaced"/>
</dbReference>
<evidence type="ECO:0000256" key="1">
    <source>
        <dbReference type="ARBA" id="ARBA00022468"/>
    </source>
</evidence>
<dbReference type="RefSeq" id="XP_038046946.1">
    <property type="nucleotide sequence ID" value="XM_038191018.1"/>
</dbReference>
<feature type="compositionally biased region" description="Polar residues" evidence="4">
    <location>
        <begin position="315"/>
        <end position="336"/>
    </location>
</feature>
<feature type="domain" description="Rap-GAP" evidence="5">
    <location>
        <begin position="689"/>
        <end position="906"/>
    </location>
</feature>
<feature type="region of interest" description="Disordered" evidence="4">
    <location>
        <begin position="452"/>
        <end position="479"/>
    </location>
</feature>
<keyword evidence="2" id="KW-0597">Phosphoprotein</keyword>
<reference evidence="6" key="1">
    <citation type="submission" date="2022-11" db="UniProtKB">
        <authorList>
            <consortium name="EnsemblMetazoa"/>
        </authorList>
    </citation>
    <scope>IDENTIFICATION</scope>
</reference>
<dbReference type="OrthoDB" id="2499658at2759"/>